<proteinExistence type="predicted"/>
<name>A0ABS7Q8L1_9ACTN</name>
<feature type="transmembrane region" description="Helical" evidence="1">
    <location>
        <begin position="218"/>
        <end position="245"/>
    </location>
</feature>
<feature type="transmembrane region" description="Helical" evidence="1">
    <location>
        <begin position="146"/>
        <end position="167"/>
    </location>
</feature>
<feature type="transmembrane region" description="Helical" evidence="1">
    <location>
        <begin position="345"/>
        <end position="366"/>
    </location>
</feature>
<evidence type="ECO:0000313" key="2">
    <source>
        <dbReference type="EMBL" id="MBY8879478.1"/>
    </source>
</evidence>
<comment type="caution">
    <text evidence="2">The sequence shown here is derived from an EMBL/GenBank/DDBJ whole genome shotgun (WGS) entry which is preliminary data.</text>
</comment>
<evidence type="ECO:0000256" key="1">
    <source>
        <dbReference type="SAM" id="Phobius"/>
    </source>
</evidence>
<evidence type="ECO:0000313" key="3">
    <source>
        <dbReference type="Proteomes" id="UP000778578"/>
    </source>
</evidence>
<keyword evidence="3" id="KW-1185">Reference proteome</keyword>
<feature type="transmembrane region" description="Helical" evidence="1">
    <location>
        <begin position="179"/>
        <end position="198"/>
    </location>
</feature>
<evidence type="ECO:0008006" key="4">
    <source>
        <dbReference type="Google" id="ProtNLM"/>
    </source>
</evidence>
<feature type="transmembrane region" description="Helical" evidence="1">
    <location>
        <begin position="51"/>
        <end position="72"/>
    </location>
</feature>
<accession>A0ABS7Q8L1</accession>
<feature type="transmembrane region" description="Helical" evidence="1">
    <location>
        <begin position="266"/>
        <end position="286"/>
    </location>
</feature>
<keyword evidence="1" id="KW-1133">Transmembrane helix</keyword>
<dbReference type="RefSeq" id="WP_222963607.1">
    <property type="nucleotide sequence ID" value="NZ_JAINZZ010000020.1"/>
</dbReference>
<dbReference type="Proteomes" id="UP000778578">
    <property type="component" value="Unassembled WGS sequence"/>
</dbReference>
<keyword evidence="1" id="KW-0472">Membrane</keyword>
<sequence length="370" mass="36646">MLSLRVLRGAGPAVLGRWALAAAASAGTGLLLLSTLGWALAHPGGDASHAAVRLVWCVVPVVVTVQLAAAVGRTQSAAWPREGLSSVGLGRTGLLALAAVTTAVVCLVGSAVALLVFLQLRGDVTGVEWNGVGPGLLASGKALPPAGVATLLAVVPAAAAGTMLAGLRSGHTRVRDAPGSLPWGVALVAVGLSVEVASPRGDGLPLPSGLGVIAPAAVGGWIVTTAGMVLAGPGLVHVIGRLLAAYRPGPVRLLAGRTLQHESPRLGRPLGLLCATAAAALSAYTLQSGDGHRLGPVSVFAFTLIAVCVLATAAVSLNETASSRTEARNALHEVAASPTTLRAALAVRATALLAVLVPLAFLVAALSTLP</sequence>
<reference evidence="2 3" key="1">
    <citation type="submission" date="2021-08" db="EMBL/GenBank/DDBJ databases">
        <title>WGS of actinomycetes from Thailand.</title>
        <authorList>
            <person name="Thawai C."/>
        </authorList>
    </citation>
    <scope>NUCLEOTIDE SEQUENCE [LARGE SCALE GENOMIC DNA]</scope>
    <source>
        <strain evidence="2 3">PLK6-54</strain>
    </source>
</reference>
<organism evidence="2 3">
    <name type="scientific">Actinacidiphila acidipaludis</name>
    <dbReference type="NCBI Taxonomy" id="2873382"/>
    <lineage>
        <taxon>Bacteria</taxon>
        <taxon>Bacillati</taxon>
        <taxon>Actinomycetota</taxon>
        <taxon>Actinomycetes</taxon>
        <taxon>Kitasatosporales</taxon>
        <taxon>Streptomycetaceae</taxon>
        <taxon>Actinacidiphila</taxon>
    </lineage>
</organism>
<protein>
    <recommendedName>
        <fullName evidence="4">Integral membrane protein</fullName>
    </recommendedName>
</protein>
<feature type="transmembrane region" description="Helical" evidence="1">
    <location>
        <begin position="93"/>
        <end position="118"/>
    </location>
</feature>
<keyword evidence="1" id="KW-0812">Transmembrane</keyword>
<gene>
    <name evidence="2" type="ORF">K7862_17810</name>
</gene>
<feature type="transmembrane region" description="Helical" evidence="1">
    <location>
        <begin position="298"/>
        <end position="318"/>
    </location>
</feature>
<dbReference type="EMBL" id="JAINZZ010000020">
    <property type="protein sequence ID" value="MBY8879478.1"/>
    <property type="molecule type" value="Genomic_DNA"/>
</dbReference>